<dbReference type="Gene3D" id="3.30.40.220">
    <property type="match status" value="1"/>
</dbReference>
<comment type="caution">
    <text evidence="1">The sequence shown here is derived from an EMBL/GenBank/DDBJ whole genome shotgun (WGS) entry which is preliminary data.</text>
</comment>
<name>A0A813I2X0_POLGL</name>
<dbReference type="AlphaFoldDB" id="A0A813I2X0"/>
<evidence type="ECO:0000313" key="1">
    <source>
        <dbReference type="EMBL" id="CAE8644311.1"/>
    </source>
</evidence>
<protein>
    <submittedName>
        <fullName evidence="1">Uncharacterized protein</fullName>
    </submittedName>
</protein>
<proteinExistence type="predicted"/>
<accession>A0A813I2X0</accession>
<reference evidence="1" key="1">
    <citation type="submission" date="2021-02" db="EMBL/GenBank/DDBJ databases">
        <authorList>
            <person name="Dougan E. K."/>
            <person name="Rhodes N."/>
            <person name="Thang M."/>
            <person name="Chan C."/>
        </authorList>
    </citation>
    <scope>NUCLEOTIDE SEQUENCE</scope>
</reference>
<organism evidence="1 2">
    <name type="scientific">Polarella glacialis</name>
    <name type="common">Dinoflagellate</name>
    <dbReference type="NCBI Taxonomy" id="89957"/>
    <lineage>
        <taxon>Eukaryota</taxon>
        <taxon>Sar</taxon>
        <taxon>Alveolata</taxon>
        <taxon>Dinophyceae</taxon>
        <taxon>Suessiales</taxon>
        <taxon>Suessiaceae</taxon>
        <taxon>Polarella</taxon>
    </lineage>
</organism>
<dbReference type="Proteomes" id="UP000626109">
    <property type="component" value="Unassembled WGS sequence"/>
</dbReference>
<sequence length="444" mass="49779">MAGAVKRWAVHLQPRTAGASVLLSSVGIRPGAWHGMRLLSSQRSVAAEQARLGQVEGLTAHLKVRLLQSECPAPVSDSCAPGLVDLDELERRIADARKTAKTFGNATGRSPTRKATVDGKWLCFGCQNHLPAYDFYPGPQNSKIPVRSKCVVCEKRELFAFHRSLRGNALRLLWSAQARSKDRSHSCTLMFDDILDMLWDQKGRCAYSGVVIEVLLPNSHWRWSLERKSNLAGYSIENCLLIAAEFNTSDYSLRPGVVTANVLGTAQWSAEKVLYVSGARFLNVDLTRLAADVNLACCPPRTPHKPHERRIANSDGDSLCTKCSLYKPAEEFNQQTKSPLGLCSYCRVCSNENSRRHRTTLRGQVLNMMGLARRRSRVRQQAFSVEANDVFDMLRSQGGRCFYSEVPLQFQRLHADWRMSLENVIGAPRQLYWVHQGELCSHSY</sequence>
<dbReference type="EMBL" id="CAJNNW010002482">
    <property type="protein sequence ID" value="CAE8644311.1"/>
    <property type="molecule type" value="Genomic_DNA"/>
</dbReference>
<gene>
    <name evidence="1" type="ORF">PGLA2088_LOCUS2952</name>
</gene>
<evidence type="ECO:0000313" key="2">
    <source>
        <dbReference type="Proteomes" id="UP000626109"/>
    </source>
</evidence>